<dbReference type="EMBL" id="KN835626">
    <property type="protein sequence ID" value="KIK35421.1"/>
    <property type="molecule type" value="Genomic_DNA"/>
</dbReference>
<dbReference type="AlphaFoldDB" id="A0A0D0A0U7"/>
<accession>A0A0D0A0U7</accession>
<comment type="similarity">
    <text evidence="1">Belongs to the RutC family.</text>
</comment>
<dbReference type="InterPro" id="IPR006056">
    <property type="entry name" value="RidA"/>
</dbReference>
<dbReference type="Proteomes" id="UP000054485">
    <property type="component" value="Unassembled WGS sequence"/>
</dbReference>
<keyword evidence="3" id="KW-1185">Reference proteome</keyword>
<dbReference type="SUPFAM" id="SSF55298">
    <property type="entry name" value="YjgF-like"/>
    <property type="match status" value="1"/>
</dbReference>
<dbReference type="PANTHER" id="PTHR11803">
    <property type="entry name" value="2-IMINOBUTANOATE/2-IMINOPROPANOATE DEAMINASE RIDA"/>
    <property type="match status" value="1"/>
</dbReference>
<reference evidence="2 3" key="1">
    <citation type="submission" date="2014-04" db="EMBL/GenBank/DDBJ databases">
        <authorList>
            <consortium name="DOE Joint Genome Institute"/>
            <person name="Kuo A."/>
            <person name="Ruytinx J."/>
            <person name="Rineau F."/>
            <person name="Colpaert J."/>
            <person name="Kohler A."/>
            <person name="Nagy L.G."/>
            <person name="Floudas D."/>
            <person name="Copeland A."/>
            <person name="Barry K.W."/>
            <person name="Cichocki N."/>
            <person name="Veneault-Fourrey C."/>
            <person name="LaButti K."/>
            <person name="Lindquist E.A."/>
            <person name="Lipzen A."/>
            <person name="Lundell T."/>
            <person name="Morin E."/>
            <person name="Murat C."/>
            <person name="Sun H."/>
            <person name="Tunlid A."/>
            <person name="Henrissat B."/>
            <person name="Grigoriev I.V."/>
            <person name="Hibbett D.S."/>
            <person name="Martin F."/>
            <person name="Nordberg H.P."/>
            <person name="Cantor M.N."/>
            <person name="Hua S.X."/>
        </authorList>
    </citation>
    <scope>NUCLEOTIDE SEQUENCE [LARGE SCALE GENOMIC DNA]</scope>
    <source>
        <strain evidence="2 3">UH-Slu-Lm8-n1</strain>
    </source>
</reference>
<dbReference type="InterPro" id="IPR035959">
    <property type="entry name" value="RutC-like_sf"/>
</dbReference>
<gene>
    <name evidence="2" type="ORF">CY34DRAFT_812179</name>
</gene>
<dbReference type="GO" id="GO:0005829">
    <property type="term" value="C:cytosol"/>
    <property type="evidence" value="ECO:0007669"/>
    <property type="project" value="TreeGrafter"/>
</dbReference>
<dbReference type="InterPro" id="IPR006175">
    <property type="entry name" value="YjgF/YER057c/UK114"/>
</dbReference>
<dbReference type="HOGENOM" id="CLU_100715_7_2_1"/>
<proteinExistence type="inferred from homology"/>
<dbReference type="STRING" id="930992.A0A0D0A0U7"/>
<evidence type="ECO:0000313" key="3">
    <source>
        <dbReference type="Proteomes" id="UP000054485"/>
    </source>
</evidence>
<protein>
    <recommendedName>
        <fullName evidence="4">YjgF-like protein</fullName>
    </recommendedName>
</protein>
<name>A0A0D0A0U7_9AGAM</name>
<organism evidence="2 3">
    <name type="scientific">Suillus luteus UH-Slu-Lm8-n1</name>
    <dbReference type="NCBI Taxonomy" id="930992"/>
    <lineage>
        <taxon>Eukaryota</taxon>
        <taxon>Fungi</taxon>
        <taxon>Dikarya</taxon>
        <taxon>Basidiomycota</taxon>
        <taxon>Agaricomycotina</taxon>
        <taxon>Agaricomycetes</taxon>
        <taxon>Agaricomycetidae</taxon>
        <taxon>Boletales</taxon>
        <taxon>Suillineae</taxon>
        <taxon>Suillaceae</taxon>
        <taxon>Suillus</taxon>
    </lineage>
</organism>
<dbReference type="NCBIfam" id="TIGR00004">
    <property type="entry name" value="Rid family detoxifying hydrolase"/>
    <property type="match status" value="1"/>
</dbReference>
<evidence type="ECO:0000313" key="2">
    <source>
        <dbReference type="EMBL" id="KIK35421.1"/>
    </source>
</evidence>
<dbReference type="Gene3D" id="3.30.1330.40">
    <property type="entry name" value="RutC-like"/>
    <property type="match status" value="1"/>
</dbReference>
<dbReference type="CDD" id="cd00448">
    <property type="entry name" value="YjgF_YER057c_UK114_family"/>
    <property type="match status" value="1"/>
</dbReference>
<dbReference type="GO" id="GO:0019239">
    <property type="term" value="F:deaminase activity"/>
    <property type="evidence" value="ECO:0007669"/>
    <property type="project" value="TreeGrafter"/>
</dbReference>
<evidence type="ECO:0008006" key="4">
    <source>
        <dbReference type="Google" id="ProtNLM"/>
    </source>
</evidence>
<evidence type="ECO:0000256" key="1">
    <source>
        <dbReference type="ARBA" id="ARBA00010552"/>
    </source>
</evidence>
<dbReference type="InParanoid" id="A0A0D0A0U7"/>
<dbReference type="PANTHER" id="PTHR11803:SF58">
    <property type="entry name" value="PROTEIN HMF1-RELATED"/>
    <property type="match status" value="1"/>
</dbReference>
<dbReference type="OrthoDB" id="309640at2759"/>
<dbReference type="FunFam" id="3.30.1330.40:FF:000001">
    <property type="entry name" value="L-PSP family endoribonuclease"/>
    <property type="match status" value="1"/>
</dbReference>
<dbReference type="Pfam" id="PF01042">
    <property type="entry name" value="Ribonuc_L-PSP"/>
    <property type="match status" value="1"/>
</dbReference>
<dbReference type="GO" id="GO:0005739">
    <property type="term" value="C:mitochondrion"/>
    <property type="evidence" value="ECO:0007669"/>
    <property type="project" value="TreeGrafter"/>
</dbReference>
<sequence length="130" mass="13833">MTKEVVYTSNAVPPLTAFSQAIKSKGFVYLSGNIGCTSDFTIVEGGVQGQTVAALDNMSKILEASGSGLQHIVKVNVYLTNLTRDFSEMNSVYISYFDQNAMPARTCVGVASLPLGASVEIECVAELPED</sequence>
<reference evidence="3" key="2">
    <citation type="submission" date="2015-01" db="EMBL/GenBank/DDBJ databases">
        <title>Evolutionary Origins and Diversification of the Mycorrhizal Mutualists.</title>
        <authorList>
            <consortium name="DOE Joint Genome Institute"/>
            <consortium name="Mycorrhizal Genomics Consortium"/>
            <person name="Kohler A."/>
            <person name="Kuo A."/>
            <person name="Nagy L.G."/>
            <person name="Floudas D."/>
            <person name="Copeland A."/>
            <person name="Barry K.W."/>
            <person name="Cichocki N."/>
            <person name="Veneault-Fourrey C."/>
            <person name="LaButti K."/>
            <person name="Lindquist E.A."/>
            <person name="Lipzen A."/>
            <person name="Lundell T."/>
            <person name="Morin E."/>
            <person name="Murat C."/>
            <person name="Riley R."/>
            <person name="Ohm R."/>
            <person name="Sun H."/>
            <person name="Tunlid A."/>
            <person name="Henrissat B."/>
            <person name="Grigoriev I.V."/>
            <person name="Hibbett D.S."/>
            <person name="Martin F."/>
        </authorList>
    </citation>
    <scope>NUCLEOTIDE SEQUENCE [LARGE SCALE GENOMIC DNA]</scope>
    <source>
        <strain evidence="3">UH-Slu-Lm8-n1</strain>
    </source>
</reference>